<dbReference type="Pfam" id="PF04666">
    <property type="entry name" value="MGAT4_cons"/>
    <property type="match status" value="1"/>
</dbReference>
<feature type="domain" description="MGAT4 conserved region" evidence="1">
    <location>
        <begin position="57"/>
        <end position="221"/>
    </location>
</feature>
<name>A0A9X0CNM0_9CNID</name>
<dbReference type="EMBL" id="MU827303">
    <property type="protein sequence ID" value="KAJ7365293.1"/>
    <property type="molecule type" value="Genomic_DNA"/>
</dbReference>
<proteinExistence type="predicted"/>
<comment type="caution">
    <text evidence="2">The sequence shown here is derived from an EMBL/GenBank/DDBJ whole genome shotgun (WGS) entry which is preliminary data.</text>
</comment>
<dbReference type="InterPro" id="IPR006759">
    <property type="entry name" value="Glyco_transf_54"/>
</dbReference>
<gene>
    <name evidence="2" type="primary">MGAT4C_2</name>
    <name evidence="2" type="ORF">OS493_005396</name>
</gene>
<accession>A0A9X0CNM0</accession>
<dbReference type="PANTHER" id="PTHR12062:SF33">
    <property type="entry name" value="ALPHA-1,6-MANNOSYL-GLYCOPROTEIN 4-BETA-N-ACETYLGLUCOSAMINYLTRANSFERASE-LIKE"/>
    <property type="match status" value="1"/>
</dbReference>
<evidence type="ECO:0000313" key="2">
    <source>
        <dbReference type="EMBL" id="KAJ7365293.1"/>
    </source>
</evidence>
<sequence length="259" mass="29739">MRPSGYLTTRSDLEILANSPQRNLSTEILHRDLQIDQREPLQKHHSFCPAKEVINSSKVTKLGRYPPTKRFLAIGISSVARPSGTSYLLQTIQSLIDNTSNLDKKDIYIVIILADLREPPKSAIREELSRTFGKYIEQGFLIVIEAYPEYYPDLNNIKAKYGDSDSRRMWRSKANVDYAFVMCYCKDFSEYYIHLEDDVKSSPSFFPKLQDFIASQTNTHGQCLMSLSRGALQKLIIHKTLKILRHFFTSCMTKCPLIG</sequence>
<dbReference type="InterPro" id="IPR057279">
    <property type="entry name" value="MGAT4"/>
</dbReference>
<dbReference type="AlphaFoldDB" id="A0A9X0CNM0"/>
<dbReference type="Proteomes" id="UP001163046">
    <property type="component" value="Unassembled WGS sequence"/>
</dbReference>
<evidence type="ECO:0000259" key="1">
    <source>
        <dbReference type="Pfam" id="PF04666"/>
    </source>
</evidence>
<dbReference type="GO" id="GO:0008375">
    <property type="term" value="F:acetylglucosaminyltransferase activity"/>
    <property type="evidence" value="ECO:0007669"/>
    <property type="project" value="TreeGrafter"/>
</dbReference>
<evidence type="ECO:0000313" key="3">
    <source>
        <dbReference type="Proteomes" id="UP001163046"/>
    </source>
</evidence>
<keyword evidence="3" id="KW-1185">Reference proteome</keyword>
<dbReference type="GO" id="GO:0006487">
    <property type="term" value="P:protein N-linked glycosylation"/>
    <property type="evidence" value="ECO:0007669"/>
    <property type="project" value="TreeGrafter"/>
</dbReference>
<dbReference type="OrthoDB" id="2016523at2759"/>
<protein>
    <submittedName>
        <fullName evidence="2">Alpha-1,3-mannosyl-glycoprotein 4-beta-N-acetylglucosaminyltransferase C</fullName>
    </submittedName>
</protein>
<dbReference type="PANTHER" id="PTHR12062">
    <property type="entry name" value="N-ACETYLGLUCOSAMINYLTRANSFERASE VI"/>
    <property type="match status" value="1"/>
</dbReference>
<organism evidence="2 3">
    <name type="scientific">Desmophyllum pertusum</name>
    <dbReference type="NCBI Taxonomy" id="174260"/>
    <lineage>
        <taxon>Eukaryota</taxon>
        <taxon>Metazoa</taxon>
        <taxon>Cnidaria</taxon>
        <taxon>Anthozoa</taxon>
        <taxon>Hexacorallia</taxon>
        <taxon>Scleractinia</taxon>
        <taxon>Caryophylliina</taxon>
        <taxon>Caryophylliidae</taxon>
        <taxon>Desmophyllum</taxon>
    </lineage>
</organism>
<reference evidence="2" key="1">
    <citation type="submission" date="2023-01" db="EMBL/GenBank/DDBJ databases">
        <title>Genome assembly of the deep-sea coral Lophelia pertusa.</title>
        <authorList>
            <person name="Herrera S."/>
            <person name="Cordes E."/>
        </authorList>
    </citation>
    <scope>NUCLEOTIDE SEQUENCE</scope>
    <source>
        <strain evidence="2">USNM1676648</strain>
        <tissue evidence="2">Polyp</tissue>
    </source>
</reference>